<evidence type="ECO:0000313" key="3">
    <source>
        <dbReference type="Proteomes" id="UP001341840"/>
    </source>
</evidence>
<protein>
    <submittedName>
        <fullName evidence="2">Uncharacterized protein</fullName>
    </submittedName>
</protein>
<accession>A0ABU6WX46</accession>
<keyword evidence="3" id="KW-1185">Reference proteome</keyword>
<proteinExistence type="predicted"/>
<reference evidence="2 3" key="1">
    <citation type="journal article" date="2023" name="Plants (Basel)">
        <title>Bridging the Gap: Combining Genomics and Transcriptomics Approaches to Understand Stylosanthes scabra, an Orphan Legume from the Brazilian Caatinga.</title>
        <authorList>
            <person name="Ferreira-Neto J.R.C."/>
            <person name="da Silva M.D."/>
            <person name="Binneck E."/>
            <person name="de Melo N.F."/>
            <person name="da Silva R.H."/>
            <person name="de Melo A.L.T.M."/>
            <person name="Pandolfi V."/>
            <person name="Bustamante F.O."/>
            <person name="Brasileiro-Vidal A.C."/>
            <person name="Benko-Iseppon A.M."/>
        </authorList>
    </citation>
    <scope>NUCLEOTIDE SEQUENCE [LARGE SCALE GENOMIC DNA]</scope>
    <source>
        <tissue evidence="2">Leaves</tissue>
    </source>
</reference>
<feature type="compositionally biased region" description="Basic and acidic residues" evidence="1">
    <location>
        <begin position="1"/>
        <end position="12"/>
    </location>
</feature>
<feature type="region of interest" description="Disordered" evidence="1">
    <location>
        <begin position="1"/>
        <end position="20"/>
    </location>
</feature>
<dbReference type="EMBL" id="JASCZI010184075">
    <property type="protein sequence ID" value="MED6189912.1"/>
    <property type="molecule type" value="Genomic_DNA"/>
</dbReference>
<name>A0ABU6WX46_9FABA</name>
<evidence type="ECO:0000313" key="2">
    <source>
        <dbReference type="EMBL" id="MED6189912.1"/>
    </source>
</evidence>
<sequence>LHLRPTEPENQRRRSPPSWRLSLSPSLRLSFAFGLPLPSVRLVGDMTESERKRAK</sequence>
<organism evidence="2 3">
    <name type="scientific">Stylosanthes scabra</name>
    <dbReference type="NCBI Taxonomy" id="79078"/>
    <lineage>
        <taxon>Eukaryota</taxon>
        <taxon>Viridiplantae</taxon>
        <taxon>Streptophyta</taxon>
        <taxon>Embryophyta</taxon>
        <taxon>Tracheophyta</taxon>
        <taxon>Spermatophyta</taxon>
        <taxon>Magnoliopsida</taxon>
        <taxon>eudicotyledons</taxon>
        <taxon>Gunneridae</taxon>
        <taxon>Pentapetalae</taxon>
        <taxon>rosids</taxon>
        <taxon>fabids</taxon>
        <taxon>Fabales</taxon>
        <taxon>Fabaceae</taxon>
        <taxon>Papilionoideae</taxon>
        <taxon>50 kb inversion clade</taxon>
        <taxon>dalbergioids sensu lato</taxon>
        <taxon>Dalbergieae</taxon>
        <taxon>Pterocarpus clade</taxon>
        <taxon>Stylosanthes</taxon>
    </lineage>
</organism>
<dbReference type="Proteomes" id="UP001341840">
    <property type="component" value="Unassembled WGS sequence"/>
</dbReference>
<gene>
    <name evidence="2" type="ORF">PIB30_100625</name>
</gene>
<feature type="non-terminal residue" evidence="2">
    <location>
        <position position="1"/>
    </location>
</feature>
<comment type="caution">
    <text evidence="2">The sequence shown here is derived from an EMBL/GenBank/DDBJ whole genome shotgun (WGS) entry which is preliminary data.</text>
</comment>
<evidence type="ECO:0000256" key="1">
    <source>
        <dbReference type="SAM" id="MobiDB-lite"/>
    </source>
</evidence>